<name>A0ABW5YX62_9SPHI</name>
<comment type="similarity">
    <text evidence="1">Belongs to the UPF0145 family.</text>
</comment>
<dbReference type="RefSeq" id="WP_380920894.1">
    <property type="nucleotide sequence ID" value="NZ_JBHUPE010000004.1"/>
</dbReference>
<dbReference type="Pfam" id="PF01906">
    <property type="entry name" value="YbjQ_1"/>
    <property type="match status" value="1"/>
</dbReference>
<protein>
    <submittedName>
        <fullName evidence="2">Heavy metal-binding domain-containing protein</fullName>
    </submittedName>
</protein>
<evidence type="ECO:0000313" key="3">
    <source>
        <dbReference type="Proteomes" id="UP001597509"/>
    </source>
</evidence>
<accession>A0ABW5YX62</accession>
<dbReference type="Proteomes" id="UP001597509">
    <property type="component" value="Unassembled WGS sequence"/>
</dbReference>
<dbReference type="InterPro" id="IPR002765">
    <property type="entry name" value="UPF0145_YbjQ-like"/>
</dbReference>
<reference evidence="3" key="1">
    <citation type="journal article" date="2019" name="Int. J. Syst. Evol. Microbiol.">
        <title>The Global Catalogue of Microorganisms (GCM) 10K type strain sequencing project: providing services to taxonomists for standard genome sequencing and annotation.</title>
        <authorList>
            <consortium name="The Broad Institute Genomics Platform"/>
            <consortium name="The Broad Institute Genome Sequencing Center for Infectious Disease"/>
            <person name="Wu L."/>
            <person name="Ma J."/>
        </authorList>
    </citation>
    <scope>NUCLEOTIDE SEQUENCE [LARGE SCALE GENOMIC DNA]</scope>
    <source>
        <strain evidence="3">KCTC 22209</strain>
    </source>
</reference>
<sequence length="86" mass="10066">MLYFRAFKTVFIIHHDRYQYQYHRGERSLRYFDPISATAVIGANALSEIGARFVDLFGGRSRNYENKLQALYKSVVESLKHNADSF</sequence>
<keyword evidence="3" id="KW-1185">Reference proteome</keyword>
<evidence type="ECO:0000313" key="2">
    <source>
        <dbReference type="EMBL" id="MFD2904700.1"/>
    </source>
</evidence>
<dbReference type="InterPro" id="IPR035439">
    <property type="entry name" value="UPF0145_dom_sf"/>
</dbReference>
<dbReference type="EMBL" id="JBHUPE010000004">
    <property type="protein sequence ID" value="MFD2904700.1"/>
    <property type="molecule type" value="Genomic_DNA"/>
</dbReference>
<dbReference type="Gene3D" id="3.30.110.70">
    <property type="entry name" value="Hypothetical protein apc22750. Chain B"/>
    <property type="match status" value="1"/>
</dbReference>
<dbReference type="SUPFAM" id="SSF117782">
    <property type="entry name" value="YbjQ-like"/>
    <property type="match status" value="1"/>
</dbReference>
<comment type="caution">
    <text evidence="2">The sequence shown here is derived from an EMBL/GenBank/DDBJ whole genome shotgun (WGS) entry which is preliminary data.</text>
</comment>
<evidence type="ECO:0000256" key="1">
    <source>
        <dbReference type="ARBA" id="ARBA00010751"/>
    </source>
</evidence>
<organism evidence="2 3">
    <name type="scientific">Sphingobacterium anhuiense</name>
    <dbReference type="NCBI Taxonomy" id="493780"/>
    <lineage>
        <taxon>Bacteria</taxon>
        <taxon>Pseudomonadati</taxon>
        <taxon>Bacteroidota</taxon>
        <taxon>Sphingobacteriia</taxon>
        <taxon>Sphingobacteriales</taxon>
        <taxon>Sphingobacteriaceae</taxon>
        <taxon>Sphingobacterium</taxon>
    </lineage>
</organism>
<proteinExistence type="inferred from homology"/>
<gene>
    <name evidence="2" type="ORF">ACFS6I_12235</name>
</gene>